<dbReference type="AlphaFoldDB" id="A0A3M6QX67"/>
<dbReference type="EMBL" id="RDQO01000001">
    <property type="protein sequence ID" value="RMX07615.1"/>
    <property type="molecule type" value="Genomic_DNA"/>
</dbReference>
<gene>
    <name evidence="1" type="ORF">D8I35_00220</name>
</gene>
<proteinExistence type="predicted"/>
<protein>
    <submittedName>
        <fullName evidence="1">Uncharacterized protein</fullName>
    </submittedName>
</protein>
<name>A0A3M6QX67_9BURK</name>
<sequence>MEAWTLLAGVCGFLAYQGGLSQLAPGLLIGLPLIVFGSQVLGRQGEALPPPSSQPIRGFERHLRIA</sequence>
<evidence type="ECO:0000313" key="1">
    <source>
        <dbReference type="EMBL" id="RMX07615.1"/>
    </source>
</evidence>
<organism evidence="1 2">
    <name type="scientific">Corticibacter populi</name>
    <dbReference type="NCBI Taxonomy" id="1550736"/>
    <lineage>
        <taxon>Bacteria</taxon>
        <taxon>Pseudomonadati</taxon>
        <taxon>Pseudomonadota</taxon>
        <taxon>Betaproteobacteria</taxon>
        <taxon>Burkholderiales</taxon>
        <taxon>Comamonadaceae</taxon>
        <taxon>Corticibacter</taxon>
    </lineage>
</organism>
<keyword evidence="2" id="KW-1185">Reference proteome</keyword>
<dbReference type="RefSeq" id="WP_122225736.1">
    <property type="nucleotide sequence ID" value="NZ_RDQO01000001.1"/>
</dbReference>
<dbReference type="Proteomes" id="UP000278006">
    <property type="component" value="Unassembled WGS sequence"/>
</dbReference>
<accession>A0A3M6QX67</accession>
<comment type="caution">
    <text evidence="1">The sequence shown here is derived from an EMBL/GenBank/DDBJ whole genome shotgun (WGS) entry which is preliminary data.</text>
</comment>
<evidence type="ECO:0000313" key="2">
    <source>
        <dbReference type="Proteomes" id="UP000278006"/>
    </source>
</evidence>
<reference evidence="1 2" key="1">
    <citation type="submission" date="2018-10" db="EMBL/GenBank/DDBJ databases">
        <title>Draft genome of Cortibacter populi DSM10536.</title>
        <authorList>
            <person name="Bernier A.-M."/>
            <person name="Bernard K."/>
        </authorList>
    </citation>
    <scope>NUCLEOTIDE SEQUENCE [LARGE SCALE GENOMIC DNA]</scope>
    <source>
        <strain evidence="1 2">DSM 105136</strain>
    </source>
</reference>